<sequence length="260" mass="28014">MRLFSIGDGPPLVLLHGLGSTRAAWTPVLDRLAATHTVHTVDLPGCGDTPPLPPGVPPTPRRLAEAVALLLDRHGIDTPHVAGNSLGGWVALELAALRPVASITLLSPAGLWRRHTPLYCTISLLLTWAGCRYARRPLTALVGSAWGRRLLLWQFHADPRRISPEVARRGIADLGRGPGFRSTLRATRRIRYRATEPLTMPVTLAFGAQDRLLLAGQSRHTGQLPPQTRRADLPGAGHVPMDDVPGLVVAAILDTTGARR</sequence>
<keyword evidence="5" id="KW-1185">Reference proteome</keyword>
<dbReference type="EMBL" id="BOMP01000055">
    <property type="protein sequence ID" value="GIE40862.1"/>
    <property type="molecule type" value="Genomic_DNA"/>
</dbReference>
<evidence type="ECO:0000259" key="1">
    <source>
        <dbReference type="Pfam" id="PF12697"/>
    </source>
</evidence>
<dbReference type="EMBL" id="JACHNC010000001">
    <property type="protein sequence ID" value="MBB4754082.1"/>
    <property type="molecule type" value="Genomic_DNA"/>
</dbReference>
<dbReference type="GO" id="GO:0016787">
    <property type="term" value="F:hydrolase activity"/>
    <property type="evidence" value="ECO:0007669"/>
    <property type="project" value="UniProtKB-KW"/>
</dbReference>
<feature type="domain" description="AB hydrolase-1" evidence="1">
    <location>
        <begin position="12"/>
        <end position="251"/>
    </location>
</feature>
<evidence type="ECO:0000313" key="3">
    <source>
        <dbReference type="EMBL" id="MBB4754082.1"/>
    </source>
</evidence>
<dbReference type="Pfam" id="PF12697">
    <property type="entry name" value="Abhydrolase_6"/>
    <property type="match status" value="1"/>
</dbReference>
<evidence type="ECO:0000313" key="4">
    <source>
        <dbReference type="Proteomes" id="UP000590511"/>
    </source>
</evidence>
<proteinExistence type="predicted"/>
<dbReference type="Proteomes" id="UP000590511">
    <property type="component" value="Unassembled WGS sequence"/>
</dbReference>
<keyword evidence="2" id="KW-0378">Hydrolase</keyword>
<dbReference type="SUPFAM" id="SSF53474">
    <property type="entry name" value="alpha/beta-Hydrolases"/>
    <property type="match status" value="1"/>
</dbReference>
<evidence type="ECO:0000313" key="2">
    <source>
        <dbReference type="EMBL" id="GIE40862.1"/>
    </source>
</evidence>
<dbReference type="RefSeq" id="WP_188125696.1">
    <property type="nucleotide sequence ID" value="NZ_BOMP01000055.1"/>
</dbReference>
<dbReference type="AlphaFoldDB" id="A0A7W7MKT6"/>
<accession>A0A7W7MKT6</accession>
<gene>
    <name evidence="2" type="ORF">Alo02nite_37600</name>
    <name evidence="3" type="ORF">BJ964_008243</name>
</gene>
<protein>
    <submittedName>
        <fullName evidence="2">Hydrolase</fullName>
    </submittedName>
    <submittedName>
        <fullName evidence="3">Pimeloyl-ACP methyl ester carboxylesterase</fullName>
    </submittedName>
</protein>
<reference evidence="2 5" key="2">
    <citation type="submission" date="2021-01" db="EMBL/GenBank/DDBJ databases">
        <title>Whole genome shotgun sequence of Actinoplanes lobatus NBRC 12513.</title>
        <authorList>
            <person name="Komaki H."/>
            <person name="Tamura T."/>
        </authorList>
    </citation>
    <scope>NUCLEOTIDE SEQUENCE [LARGE SCALE GENOMIC DNA]</scope>
    <source>
        <strain evidence="2 5">NBRC 12513</strain>
    </source>
</reference>
<dbReference type="InterPro" id="IPR029058">
    <property type="entry name" value="AB_hydrolase_fold"/>
</dbReference>
<organism evidence="3 4">
    <name type="scientific">Actinoplanes lobatus</name>
    <dbReference type="NCBI Taxonomy" id="113568"/>
    <lineage>
        <taxon>Bacteria</taxon>
        <taxon>Bacillati</taxon>
        <taxon>Actinomycetota</taxon>
        <taxon>Actinomycetes</taxon>
        <taxon>Micromonosporales</taxon>
        <taxon>Micromonosporaceae</taxon>
        <taxon>Actinoplanes</taxon>
    </lineage>
</organism>
<reference evidence="3 4" key="1">
    <citation type="submission" date="2020-08" db="EMBL/GenBank/DDBJ databases">
        <title>Sequencing the genomes of 1000 actinobacteria strains.</title>
        <authorList>
            <person name="Klenk H.-P."/>
        </authorList>
    </citation>
    <scope>NUCLEOTIDE SEQUENCE [LARGE SCALE GENOMIC DNA]</scope>
    <source>
        <strain evidence="3 4">DSM 43150</strain>
    </source>
</reference>
<dbReference type="PANTHER" id="PTHR46438:SF11">
    <property type="entry name" value="LIPASE-RELATED"/>
    <property type="match status" value="1"/>
</dbReference>
<name>A0A7W7MKT6_9ACTN</name>
<evidence type="ECO:0000313" key="5">
    <source>
        <dbReference type="Proteomes" id="UP000631312"/>
    </source>
</evidence>
<comment type="caution">
    <text evidence="3">The sequence shown here is derived from an EMBL/GenBank/DDBJ whole genome shotgun (WGS) entry which is preliminary data.</text>
</comment>
<dbReference type="Gene3D" id="3.40.50.1820">
    <property type="entry name" value="alpha/beta hydrolase"/>
    <property type="match status" value="1"/>
</dbReference>
<dbReference type="InterPro" id="IPR000073">
    <property type="entry name" value="AB_hydrolase_1"/>
</dbReference>
<dbReference type="PANTHER" id="PTHR46438">
    <property type="entry name" value="ALPHA/BETA-HYDROLASES SUPERFAMILY PROTEIN"/>
    <property type="match status" value="1"/>
</dbReference>
<dbReference type="Proteomes" id="UP000631312">
    <property type="component" value="Unassembled WGS sequence"/>
</dbReference>